<feature type="region of interest" description="Disordered" evidence="3">
    <location>
        <begin position="1"/>
        <end position="25"/>
    </location>
</feature>
<sequence length="781" mass="87584">METWSSPNVLETSGPSVLSSYDPQGRGKVVPRRGEWLQQHYGLPLPAWLVECLQEAEPAAESCRHQGPLEGAALIAAAFDFAWQQHQGQERASGEPYISHPLAVADLLWEIGVSPGVIAAGFLHDVVEDCGVTTADVEARFGREVRALVNGVTKLGGIHFVNRTEEQAENLRRMFLAMASDIRVVLVKLADRLHNMRTLTALPVAKQKRISIETLEIYAPLANRLGIGKLKWELEDLAFKVLHPQEFRDISQQLASKRSEREARLNATVELVRQRLSEAGLGQVDVNGRPKHLYGIWSKMKRQNKAFHEIYDVAALRILTDSLESCYRALAVVHDTFRPIPGRFKDYIGLPKPNGYQSLHTAVIANQRPLEVQIRTQQMHQVAEYGIAAHWKYKEGGSPASGQAEEQFNWLRQLLNWQQDTADGDGQDYLASIKDDLFDDEVFVFTPKGDVLGLRRGSTPVDFAYRIHSEVGHHCHGARINNRLTPLSTPLKNGDIVEIMTERNARPSLDWLNFIATPTARNRIRQWYKTSHRDQNINRGRDMLEQELGRHGLEELLKSSAMQKVAERCNLYTVNDLLAAVGFGALTIHQVANRIREELRLQAPRASQRKPDPTPTAPAPSSRDPSTTADRLRGDPILGVDGLDFRLAGCCTPLPKEPIVGAISLGNHGLTIHRQDCDNIERIPMERRLPVQWNPGHSEDNTYPVRLRIDVMDRVGVLKDILTRLSDANINVLNARVRTSRGKPARIDLSIELHSAHQLTKTISRIRAMADVLTLYRAGIS</sequence>
<dbReference type="AlphaFoldDB" id="A0A0G8ATD9"/>
<evidence type="ECO:0000313" key="8">
    <source>
        <dbReference type="Proteomes" id="UP000035037"/>
    </source>
</evidence>
<dbReference type="Gene3D" id="1.10.3210.10">
    <property type="entry name" value="Hypothetical protein af1432"/>
    <property type="match status" value="1"/>
</dbReference>
<dbReference type="CDD" id="cd01668">
    <property type="entry name" value="TGS_RSH"/>
    <property type="match status" value="1"/>
</dbReference>
<reference evidence="7 8" key="1">
    <citation type="submission" date="2015-02" db="EMBL/GenBank/DDBJ databases">
        <authorList>
            <person name="Slaby B."/>
            <person name="Hentschel U."/>
        </authorList>
    </citation>
    <scope>NUCLEOTIDE SEQUENCE [LARGE SCALE GENOMIC DNA]</scope>
    <source>
        <strain evidence="7">15L</strain>
    </source>
</reference>
<evidence type="ECO:0000259" key="5">
    <source>
        <dbReference type="PROSITE" id="PS51831"/>
    </source>
</evidence>
<dbReference type="FunFam" id="3.10.20.30:FF:000002">
    <property type="entry name" value="GTP pyrophosphokinase (RelA/SpoT)"/>
    <property type="match status" value="1"/>
</dbReference>
<dbReference type="InterPro" id="IPR003607">
    <property type="entry name" value="HD/PDEase_dom"/>
</dbReference>
<dbReference type="InterPro" id="IPR012676">
    <property type="entry name" value="TGS-like"/>
</dbReference>
<feature type="domain" description="ACT" evidence="4">
    <location>
        <begin position="706"/>
        <end position="780"/>
    </location>
</feature>
<dbReference type="InterPro" id="IPR006674">
    <property type="entry name" value="HD_domain"/>
</dbReference>
<dbReference type="InterPro" id="IPR007685">
    <property type="entry name" value="RelA_SpoT"/>
</dbReference>
<dbReference type="InterPro" id="IPR002912">
    <property type="entry name" value="ACT_dom"/>
</dbReference>
<dbReference type="InterPro" id="IPR045600">
    <property type="entry name" value="RelA/SpoT_AH_RIS"/>
</dbReference>
<comment type="similarity">
    <text evidence="2">Belongs to the relA/spoT family.</text>
</comment>
<comment type="pathway">
    <text evidence="1">Purine metabolism.</text>
</comment>
<gene>
    <name evidence="7" type="ORF">TQ37_07575</name>
</gene>
<dbReference type="FunFam" id="1.10.3210.10:FF:000001">
    <property type="entry name" value="GTP pyrophosphokinase RelA"/>
    <property type="match status" value="1"/>
</dbReference>
<dbReference type="InterPro" id="IPR004811">
    <property type="entry name" value="RelA/Spo_fam"/>
</dbReference>
<comment type="function">
    <text evidence="2">In eubacteria ppGpp (guanosine 3'-diphosphate 5'-diphosphate) is a mediator of the stringent response that coordinates a variety of cellular activities in response to changes in nutritional abundance.</text>
</comment>
<proteinExistence type="inferred from homology"/>
<dbReference type="Pfam" id="PF13291">
    <property type="entry name" value="ACT_4"/>
    <property type="match status" value="1"/>
</dbReference>
<evidence type="ECO:0000259" key="4">
    <source>
        <dbReference type="PROSITE" id="PS51671"/>
    </source>
</evidence>
<feature type="compositionally biased region" description="Polar residues" evidence="3">
    <location>
        <begin position="1"/>
        <end position="22"/>
    </location>
</feature>
<dbReference type="Pfam" id="PF13328">
    <property type="entry name" value="HD_4"/>
    <property type="match status" value="1"/>
</dbReference>
<accession>A0A0G8ATD9</accession>
<organism evidence="7 8">
    <name type="scientific">Candidatus Synechococcus spongiarum 15L</name>
    <dbReference type="NCBI Taxonomy" id="1608419"/>
    <lineage>
        <taxon>Bacteria</taxon>
        <taxon>Bacillati</taxon>
        <taxon>Cyanobacteriota</taxon>
        <taxon>Cyanophyceae</taxon>
        <taxon>Synechococcales</taxon>
        <taxon>Synechococcaceae</taxon>
        <taxon>Synechococcus</taxon>
    </lineage>
</organism>
<dbReference type="PROSITE" id="PS51671">
    <property type="entry name" value="ACT"/>
    <property type="match status" value="1"/>
</dbReference>
<dbReference type="InterPro" id="IPR043519">
    <property type="entry name" value="NT_sf"/>
</dbReference>
<dbReference type="STRING" id="431041.FLM9_452"/>
<dbReference type="Proteomes" id="UP000035037">
    <property type="component" value="Unassembled WGS sequence"/>
</dbReference>
<dbReference type="SUPFAM" id="SSF109604">
    <property type="entry name" value="HD-domain/PDEase-like"/>
    <property type="match status" value="1"/>
</dbReference>
<dbReference type="PATRIC" id="fig|1608419.3.peg.652"/>
<dbReference type="GO" id="GO:0005886">
    <property type="term" value="C:plasma membrane"/>
    <property type="evidence" value="ECO:0007669"/>
    <property type="project" value="TreeGrafter"/>
</dbReference>
<name>A0A0G8ATD9_9SYNE</name>
<evidence type="ECO:0000256" key="1">
    <source>
        <dbReference type="ARBA" id="ARBA00025704"/>
    </source>
</evidence>
<protein>
    <submittedName>
        <fullName evidence="7">(P)ppGpp synthetase</fullName>
    </submittedName>
</protein>
<dbReference type="CDD" id="cd04876">
    <property type="entry name" value="ACT_RelA-SpoT"/>
    <property type="match status" value="1"/>
</dbReference>
<dbReference type="InterPro" id="IPR004095">
    <property type="entry name" value="TGS"/>
</dbReference>
<dbReference type="SMART" id="SM00471">
    <property type="entry name" value="HDc"/>
    <property type="match status" value="1"/>
</dbReference>
<dbReference type="InterPro" id="IPR012675">
    <property type="entry name" value="Beta-grasp_dom_sf"/>
</dbReference>
<dbReference type="EMBL" id="JYFQ01000150">
    <property type="protein sequence ID" value="KKZ11201.1"/>
    <property type="molecule type" value="Genomic_DNA"/>
</dbReference>
<dbReference type="GO" id="GO:0015969">
    <property type="term" value="P:guanosine tetraphosphate metabolic process"/>
    <property type="evidence" value="ECO:0007669"/>
    <property type="project" value="InterPro"/>
</dbReference>
<dbReference type="SUPFAM" id="SSF81301">
    <property type="entry name" value="Nucleotidyltransferase"/>
    <property type="match status" value="1"/>
</dbReference>
<dbReference type="Pfam" id="PF19296">
    <property type="entry name" value="RelA_AH_RIS"/>
    <property type="match status" value="1"/>
</dbReference>
<evidence type="ECO:0000259" key="6">
    <source>
        <dbReference type="PROSITE" id="PS51880"/>
    </source>
</evidence>
<reference evidence="7 8" key="2">
    <citation type="submission" date="2015-05" db="EMBL/GenBank/DDBJ databases">
        <title>Lifestyle Evolution in Cyanobacterial Symbionts of Sponges.</title>
        <authorList>
            <person name="Burgsdorf I."/>
            <person name="Slaby B.M."/>
            <person name="Handley K.M."/>
            <person name="Haber M."/>
            <person name="Blom J."/>
            <person name="Marshall C.W."/>
            <person name="Gilbert J.A."/>
            <person name="Hentschel U."/>
            <person name="Steindler L."/>
        </authorList>
    </citation>
    <scope>NUCLEOTIDE SEQUENCE [LARGE SCALE GENOMIC DNA]</scope>
    <source>
        <strain evidence="7">15L</strain>
    </source>
</reference>
<dbReference type="Gene3D" id="3.30.70.260">
    <property type="match status" value="1"/>
</dbReference>
<feature type="compositionally biased region" description="Low complexity" evidence="3">
    <location>
        <begin position="619"/>
        <end position="629"/>
    </location>
</feature>
<dbReference type="SUPFAM" id="SSF81271">
    <property type="entry name" value="TGS-like"/>
    <property type="match status" value="1"/>
</dbReference>
<dbReference type="Gene3D" id="3.30.460.10">
    <property type="entry name" value="Beta Polymerase, domain 2"/>
    <property type="match status" value="1"/>
</dbReference>
<evidence type="ECO:0000256" key="2">
    <source>
        <dbReference type="RuleBase" id="RU003847"/>
    </source>
</evidence>
<evidence type="ECO:0000313" key="7">
    <source>
        <dbReference type="EMBL" id="KKZ11201.1"/>
    </source>
</evidence>
<dbReference type="PANTHER" id="PTHR21262:SF31">
    <property type="entry name" value="GTP PYROPHOSPHOKINASE"/>
    <property type="match status" value="1"/>
</dbReference>
<dbReference type="FunFam" id="3.30.460.10:FF:000001">
    <property type="entry name" value="GTP pyrophosphokinase RelA"/>
    <property type="match status" value="1"/>
</dbReference>
<comment type="caution">
    <text evidence="7">The sequence shown here is derived from an EMBL/GenBank/DDBJ whole genome shotgun (WGS) entry which is preliminary data.</text>
</comment>
<dbReference type="SUPFAM" id="SSF55021">
    <property type="entry name" value="ACT-like"/>
    <property type="match status" value="1"/>
</dbReference>
<feature type="region of interest" description="Disordered" evidence="3">
    <location>
        <begin position="601"/>
        <end position="634"/>
    </location>
</feature>
<dbReference type="PROSITE" id="PS51880">
    <property type="entry name" value="TGS"/>
    <property type="match status" value="1"/>
</dbReference>
<dbReference type="PANTHER" id="PTHR21262">
    <property type="entry name" value="GUANOSINE-3',5'-BIS DIPHOSPHATE 3'-PYROPHOSPHOHYDROLASE"/>
    <property type="match status" value="1"/>
</dbReference>
<dbReference type="CDD" id="cd00077">
    <property type="entry name" value="HDc"/>
    <property type="match status" value="1"/>
</dbReference>
<feature type="domain" description="HD" evidence="5">
    <location>
        <begin position="97"/>
        <end position="196"/>
    </location>
</feature>
<dbReference type="Pfam" id="PF04607">
    <property type="entry name" value="RelA_SpoT"/>
    <property type="match status" value="1"/>
</dbReference>
<dbReference type="InterPro" id="IPR033655">
    <property type="entry name" value="TGS_RelA/SpoT"/>
</dbReference>
<dbReference type="Pfam" id="PF02824">
    <property type="entry name" value="TGS"/>
    <property type="match status" value="1"/>
</dbReference>
<dbReference type="CDD" id="cd05399">
    <property type="entry name" value="NT_Rel-Spo_like"/>
    <property type="match status" value="1"/>
</dbReference>
<dbReference type="InterPro" id="IPR045865">
    <property type="entry name" value="ACT-like_dom_sf"/>
</dbReference>
<evidence type="ECO:0000256" key="3">
    <source>
        <dbReference type="SAM" id="MobiDB-lite"/>
    </source>
</evidence>
<dbReference type="PROSITE" id="PS51831">
    <property type="entry name" value="HD"/>
    <property type="match status" value="1"/>
</dbReference>
<dbReference type="Gene3D" id="3.10.20.30">
    <property type="match status" value="1"/>
</dbReference>
<dbReference type="NCBIfam" id="TIGR00691">
    <property type="entry name" value="spoT_relA"/>
    <property type="match status" value="1"/>
</dbReference>
<dbReference type="SMART" id="SM00954">
    <property type="entry name" value="RelA_SpoT"/>
    <property type="match status" value="1"/>
</dbReference>
<feature type="domain" description="TGS" evidence="6">
    <location>
        <begin position="440"/>
        <end position="501"/>
    </location>
</feature>